<name>A0A8C3SMM5_CHESE</name>
<dbReference type="InterPro" id="IPR027107">
    <property type="entry name" value="Tuberin/Ral-act_asu"/>
</dbReference>
<protein>
    <recommendedName>
        <fullName evidence="10">Tuberin</fullName>
    </recommendedName>
</protein>
<feature type="region of interest" description="Disordered" evidence="11">
    <location>
        <begin position="633"/>
        <end position="652"/>
    </location>
</feature>
<dbReference type="GO" id="GO:0051898">
    <property type="term" value="P:negative regulation of phosphatidylinositol 3-kinase/protein kinase B signal transduction"/>
    <property type="evidence" value="ECO:0007669"/>
    <property type="project" value="TreeGrafter"/>
</dbReference>
<feature type="compositionally biased region" description="Low complexity" evidence="11">
    <location>
        <begin position="642"/>
        <end position="652"/>
    </location>
</feature>
<evidence type="ECO:0000256" key="9">
    <source>
        <dbReference type="ARBA" id="ARBA00054764"/>
    </source>
</evidence>
<dbReference type="GO" id="GO:0032007">
    <property type="term" value="P:negative regulation of TOR signaling"/>
    <property type="evidence" value="ECO:0007669"/>
    <property type="project" value="InterPro"/>
</dbReference>
<dbReference type="Proteomes" id="UP000694403">
    <property type="component" value="Unplaced"/>
</dbReference>
<feature type="region of interest" description="Disordered" evidence="11">
    <location>
        <begin position="1"/>
        <end position="32"/>
    </location>
</feature>
<evidence type="ECO:0000256" key="4">
    <source>
        <dbReference type="ARBA" id="ARBA00022553"/>
    </source>
</evidence>
<keyword evidence="6" id="KW-0472">Membrane</keyword>
<dbReference type="SUPFAM" id="SSF111347">
    <property type="entry name" value="Rap/Ran-GAP"/>
    <property type="match status" value="1"/>
</dbReference>
<keyword evidence="4" id="KW-0597">Phosphoprotein</keyword>
<dbReference type="GO" id="GO:0045202">
    <property type="term" value="C:synapse"/>
    <property type="evidence" value="ECO:0007669"/>
    <property type="project" value="UniProtKB-ARBA"/>
</dbReference>
<evidence type="ECO:0000256" key="3">
    <source>
        <dbReference type="ARBA" id="ARBA00022490"/>
    </source>
</evidence>
<reference evidence="13" key="2">
    <citation type="submission" date="2025-09" db="UniProtKB">
        <authorList>
            <consortium name="Ensembl"/>
        </authorList>
    </citation>
    <scope>IDENTIFICATION</scope>
</reference>
<dbReference type="InterPro" id="IPR035974">
    <property type="entry name" value="Rap/Ran-GAP_sf"/>
</dbReference>
<feature type="region of interest" description="Disordered" evidence="11">
    <location>
        <begin position="1674"/>
        <end position="1707"/>
    </location>
</feature>
<dbReference type="SUPFAM" id="SSF48371">
    <property type="entry name" value="ARM repeat"/>
    <property type="match status" value="1"/>
</dbReference>
<feature type="domain" description="Rap-GAP" evidence="12">
    <location>
        <begin position="1444"/>
        <end position="1671"/>
    </location>
</feature>
<evidence type="ECO:0000256" key="11">
    <source>
        <dbReference type="SAM" id="MobiDB-lite"/>
    </source>
</evidence>
<comment type="function">
    <text evidence="9">Catalytic component of the TSC-TBC complex, a multiprotein complex that acts as a negative regulator of the canonical mTORC1 complex, an evolutionarily conserved central nutrient sensor that stimulates anabolic reactions and macromolecule biosynthesis to promote cellular biomass generation and growth. Within the TSC-TBC complex, TSC2 acts as a GTPase-activating protein (GAP) for the small GTPase RHEB, a direct activator of the protein kinase activity of mTORC1. In absence of nutrients, the TSC-TBC complex inhibits mTORC1, thereby preventing phosphorylation of ribosomal protein S6 kinase (RPS6KB1 and RPS6KB2) and EIF4EBP1 (4E-BP1) by the mTORC1 signaling. The TSC-TBC complex is inactivated in response to nutrients, relieving inhibition of mTORC1. Involved in microtubule-mediated protein transport via its ability to regulate mTORC1 signaling. Also stimulates the intrinsic GTPase activity of the Ras-related proteins RAP1A and RAB5.</text>
</comment>
<evidence type="ECO:0000313" key="13">
    <source>
        <dbReference type="Ensembl" id="ENSCSRP00000017393.1"/>
    </source>
</evidence>
<keyword evidence="7" id="KW-0458">Lysosome</keyword>
<dbReference type="GO" id="GO:0030178">
    <property type="term" value="P:negative regulation of Wnt signaling pathway"/>
    <property type="evidence" value="ECO:0007669"/>
    <property type="project" value="TreeGrafter"/>
</dbReference>
<dbReference type="PANTHER" id="PTHR10063">
    <property type="entry name" value="TUBERIN"/>
    <property type="match status" value="1"/>
</dbReference>
<feature type="compositionally biased region" description="Basic and acidic residues" evidence="11">
    <location>
        <begin position="1"/>
        <end position="16"/>
    </location>
</feature>
<comment type="subcellular location">
    <subcellularLocation>
        <location evidence="1">Cytoplasm</location>
        <location evidence="1">Cytosol</location>
    </subcellularLocation>
    <subcellularLocation>
        <location evidence="8">Lysosome membrane</location>
        <topology evidence="8">Peripheral membrane protein</topology>
    </subcellularLocation>
</comment>
<keyword evidence="5" id="KW-0832">Ubl conjugation</keyword>
<dbReference type="Pfam" id="PF11864">
    <property type="entry name" value="DUF3384"/>
    <property type="match status" value="2"/>
</dbReference>
<evidence type="ECO:0000256" key="1">
    <source>
        <dbReference type="ARBA" id="ARBA00004514"/>
    </source>
</evidence>
<feature type="compositionally biased region" description="Low complexity" evidence="11">
    <location>
        <begin position="1020"/>
        <end position="1031"/>
    </location>
</feature>
<feature type="compositionally biased region" description="Pro residues" evidence="11">
    <location>
        <begin position="1690"/>
        <end position="1699"/>
    </location>
</feature>
<feature type="compositionally biased region" description="Polar residues" evidence="11">
    <location>
        <begin position="913"/>
        <end position="941"/>
    </location>
</feature>
<dbReference type="PRINTS" id="PR01431">
    <property type="entry name" value="TUBERIN"/>
</dbReference>
<feature type="region of interest" description="Disordered" evidence="11">
    <location>
        <begin position="1309"/>
        <end position="1401"/>
    </location>
</feature>
<keyword evidence="14" id="KW-1185">Reference proteome</keyword>
<dbReference type="InterPro" id="IPR000331">
    <property type="entry name" value="Rap/Ran_GAP_dom"/>
</dbReference>
<dbReference type="GO" id="GO:0005765">
    <property type="term" value="C:lysosomal membrane"/>
    <property type="evidence" value="ECO:0007669"/>
    <property type="project" value="UniProtKB-SubCell"/>
</dbReference>
<evidence type="ECO:0000256" key="10">
    <source>
        <dbReference type="ARBA" id="ARBA00070662"/>
    </source>
</evidence>
<dbReference type="Pfam" id="PF02145">
    <property type="entry name" value="Rap_GAP"/>
    <property type="match status" value="1"/>
</dbReference>
<feature type="region of interest" description="Disordered" evidence="11">
    <location>
        <begin position="908"/>
        <end position="941"/>
    </location>
</feature>
<dbReference type="Gene3D" id="3.40.50.11210">
    <property type="entry name" value="Rap/Ran-GAP"/>
    <property type="match status" value="1"/>
</dbReference>
<dbReference type="InterPro" id="IPR016024">
    <property type="entry name" value="ARM-type_fold"/>
</dbReference>
<evidence type="ECO:0000259" key="12">
    <source>
        <dbReference type="PROSITE" id="PS50085"/>
    </source>
</evidence>
<dbReference type="Pfam" id="PF03542">
    <property type="entry name" value="Tuberin"/>
    <property type="match status" value="1"/>
</dbReference>
<dbReference type="FunFam" id="3.40.50.11210:FF:000004">
    <property type="entry name" value="Tuberin isoform X3"/>
    <property type="match status" value="1"/>
</dbReference>
<dbReference type="PANTHER" id="PTHR10063:SF0">
    <property type="entry name" value="TUBERIN"/>
    <property type="match status" value="1"/>
</dbReference>
<dbReference type="InterPro" id="IPR018515">
    <property type="entry name" value="Tuberin-type_domain"/>
</dbReference>
<organism evidence="13 14">
    <name type="scientific">Chelydra serpentina</name>
    <name type="common">Snapping turtle</name>
    <name type="synonym">Testudo serpentina</name>
    <dbReference type="NCBI Taxonomy" id="8475"/>
    <lineage>
        <taxon>Eukaryota</taxon>
        <taxon>Metazoa</taxon>
        <taxon>Chordata</taxon>
        <taxon>Craniata</taxon>
        <taxon>Vertebrata</taxon>
        <taxon>Euteleostomi</taxon>
        <taxon>Archelosauria</taxon>
        <taxon>Testudinata</taxon>
        <taxon>Testudines</taxon>
        <taxon>Cryptodira</taxon>
        <taxon>Durocryptodira</taxon>
        <taxon>Americhelydia</taxon>
        <taxon>Chelydroidea</taxon>
        <taxon>Chelydridae</taxon>
        <taxon>Chelydra</taxon>
    </lineage>
</organism>
<keyword evidence="3" id="KW-0963">Cytoplasm</keyword>
<dbReference type="InterPro" id="IPR011989">
    <property type="entry name" value="ARM-like"/>
</dbReference>
<sequence length="1722" mass="192490">MAKQQSKDPGLKEKFKSLLGLGPSRASSKSSEGKQTEFIITAEILKELSVECGLNNRIRAIGQICEVAKTKKFEEHAVEAIWKAVADMLQPELPAEARHAVLHLLKAIIQGQGERLGILRAHFFKVIKDYPSNEDLHERLAVFKALTDNGRCITHLEEELAEFVLQWMDVGLSSEFLLVLVNLVKFNSCYLEDYVADMVHMICLLCIQTSSSVDIEVSLQVLDAVVCYNCLPSESLPVFIITLCRTINVMELCDNIVLDITYMMDAALLRGAVFFVGMALWGAHRLYSLKNSPTSVLPSFLKAMTCPNAVVSYEIVLSITRLIKKYGKELQAVTWDILLDIVERLLQQLQSIENQDLKSIVHVLLTTVEELCDQNEFHGSEERYFELVERCADQRPESSLLNLITYKAQSIHPAKDGWIHNLKVLMERFFRNECRSAVRIKVLDVLSFVLSINRQFYEEELINVVVISQLAHIPEDKDHQVRKLATQLLVDLAEGCNTHHFNSLLDIIEKVAARSLWAPVDLEERDFLSHSAALEDVKTAVLGLLVILQTKLYSLPASHATRVYEMLVNHIQLHYKYVYRLPIASSIRLQAFDFLLMLRADSLHRLGLTNKDGAVRFSPYCLCDLVEPEKRTSEKKPAGTLSPPSGSPSVSSQNATIRMGYLPYSLLFRVLLQCLKQETDWKVLKLVLNKLPESLRYKVLFLTSPCNLDQLCSALCSMLTDKKTTERLRGTPDGFSRNDLHLAVVPVLTALISYHNYLDKAKQREMVYCLEHGLIYRCANQCVVALSVCSVEMPDIIIKALPVLIVKLTHISATANMAIPLLEFLSTLARLPHLYRNFAAEQYASVFAISLPYTNPSKFNQYIVCLAHHVIAMWFIRCRLPFRKDFVPYITKGLRSNVLLSFDDTPEKDSFRARSTSLNERPKSRIQTSITSSSLGSADENSMAQADDNLKNLHLELTETCLDMMARYVFSNFTAVPKRSPVGEFLLAGGRTKTWLVGNKLVTITTSVGTGTRSLLGLDSGELQSSTESSSDPVLQVRQTKEAPAKLESQAGQQVCRGSRNRVRSMSGGHALRVGALDSSVPQGLRSPAASAPRTEKATPGAHAPLQKEKTNLAAYVPLLTQGWAEVLVRRPTGNTSWLMSLENPLSPFSSDINNMPLQELSNALMAAERFKEHRETALYKSLSVPSSSLATGTSKPSLLQRSNTESAVVLEEGSQLEVDLQEADSLASQEFEDFKALFLDFFFKSSSTSSQEEKSLKSDELVAGGIPIGRVVPSEDGRTLEELSFQPSQPLSKSSSSPELQTLQEVLKDTNTNEATGRLSTELKSKSQSGNLEGEGDSSWLSKGDDAGITGTARLDCSVPSSSPRSPSGHRPRGYTISDSAPSRRGKRIERDAFKSRTAASNAEKVPGINPSFVFLQLYHSPFFGDESNKPLLLPNETFESSVQLLDQIPSYDTHKIAVLYVGEGQSNNEIAILSNEHGSYRYTEFLTGLGKLIELKDCQPDKIYLGGLDVCGEDGQFTYCWHDDIMQAIFHIATLMPTKDLDKYRCDKKRHLGNDFVSIVYNDSGEDFKLGTIKGQFNFVHVIITPLDYDCNLVTLQCRKDMEGLVDTSVAKIVSDKNLPFVTRQMALHANMASQVHHSRSNPTDTYPSKWIARLRHIKRLRHRIREETQYQTPGFPLMQMHPSAHTKPPPQVPQDPAPTYETGQRKRLISSVDDFTEFV</sequence>
<dbReference type="GO" id="GO:0051726">
    <property type="term" value="P:regulation of cell cycle"/>
    <property type="evidence" value="ECO:0007669"/>
    <property type="project" value="TreeGrafter"/>
</dbReference>
<proteinExistence type="predicted"/>
<dbReference type="GO" id="GO:0046627">
    <property type="term" value="P:negative regulation of insulin receptor signaling pathway"/>
    <property type="evidence" value="ECO:0007669"/>
    <property type="project" value="TreeGrafter"/>
</dbReference>
<accession>A0A8C3SMM5</accession>
<evidence type="ECO:0000256" key="7">
    <source>
        <dbReference type="ARBA" id="ARBA00023228"/>
    </source>
</evidence>
<dbReference type="InterPro" id="IPR003913">
    <property type="entry name" value="Tuberin"/>
</dbReference>
<dbReference type="GO" id="GO:0005096">
    <property type="term" value="F:GTPase activator activity"/>
    <property type="evidence" value="ECO:0007669"/>
    <property type="project" value="UniProtKB-KW"/>
</dbReference>
<dbReference type="PROSITE" id="PS50085">
    <property type="entry name" value="RAPGAP"/>
    <property type="match status" value="1"/>
</dbReference>
<dbReference type="GO" id="GO:0033596">
    <property type="term" value="C:TSC1-TSC2 complex"/>
    <property type="evidence" value="ECO:0007669"/>
    <property type="project" value="InterPro"/>
</dbReference>
<dbReference type="GO" id="GO:0051056">
    <property type="term" value="P:regulation of small GTPase mediated signal transduction"/>
    <property type="evidence" value="ECO:0007669"/>
    <property type="project" value="InterPro"/>
</dbReference>
<feature type="region of interest" description="Disordered" evidence="11">
    <location>
        <begin position="1020"/>
        <end position="1109"/>
    </location>
</feature>
<dbReference type="Ensembl" id="ENSCSRT00000018192.1">
    <property type="protein sequence ID" value="ENSCSRP00000017393.1"/>
    <property type="gene ID" value="ENSCSRG00000011444.1"/>
</dbReference>
<evidence type="ECO:0000313" key="14">
    <source>
        <dbReference type="Proteomes" id="UP000694403"/>
    </source>
</evidence>
<keyword evidence="2" id="KW-0343">GTPase activation</keyword>
<reference evidence="13" key="1">
    <citation type="submission" date="2025-08" db="UniProtKB">
        <authorList>
            <consortium name="Ensembl"/>
        </authorList>
    </citation>
    <scope>IDENTIFICATION</scope>
</reference>
<dbReference type="Gene3D" id="1.25.10.10">
    <property type="entry name" value="Leucine-rich Repeat Variant"/>
    <property type="match status" value="1"/>
</dbReference>
<feature type="compositionally biased region" description="Polar residues" evidence="11">
    <location>
        <begin position="1310"/>
        <end position="1320"/>
    </location>
</feature>
<evidence type="ECO:0000256" key="6">
    <source>
        <dbReference type="ARBA" id="ARBA00023136"/>
    </source>
</evidence>
<dbReference type="InterPro" id="IPR024584">
    <property type="entry name" value="Tuberin_N"/>
</dbReference>
<dbReference type="GO" id="GO:0005634">
    <property type="term" value="C:nucleus"/>
    <property type="evidence" value="ECO:0007669"/>
    <property type="project" value="InterPro"/>
</dbReference>
<evidence type="ECO:0000256" key="8">
    <source>
        <dbReference type="ARBA" id="ARBA00023765"/>
    </source>
</evidence>
<feature type="compositionally biased region" description="Low complexity" evidence="11">
    <location>
        <begin position="1359"/>
        <end position="1368"/>
    </location>
</feature>
<evidence type="ECO:0000256" key="2">
    <source>
        <dbReference type="ARBA" id="ARBA00022468"/>
    </source>
</evidence>
<evidence type="ECO:0000256" key="5">
    <source>
        <dbReference type="ARBA" id="ARBA00022843"/>
    </source>
</evidence>
<dbReference type="GO" id="GO:0016241">
    <property type="term" value="P:regulation of macroautophagy"/>
    <property type="evidence" value="ECO:0007669"/>
    <property type="project" value="UniProtKB-ARBA"/>
</dbReference>
<dbReference type="FunFam" id="1.25.10.10:FF:002068">
    <property type="entry name" value="Tuberin-like Protein"/>
    <property type="match status" value="1"/>
</dbReference>